<accession>A0A399RFS8</accession>
<evidence type="ECO:0000256" key="1">
    <source>
        <dbReference type="SAM" id="SignalP"/>
    </source>
</evidence>
<feature type="chain" id="PRO_5017337891" description="Lipoprotein" evidence="1">
    <location>
        <begin position="21"/>
        <end position="186"/>
    </location>
</feature>
<dbReference type="EMBL" id="QWFX01000006">
    <property type="protein sequence ID" value="RIJ30228.1"/>
    <property type="molecule type" value="Genomic_DNA"/>
</dbReference>
<dbReference type="OrthoDB" id="7619284at2"/>
<dbReference type="AlphaFoldDB" id="A0A399RFS8"/>
<proteinExistence type="predicted"/>
<evidence type="ECO:0000313" key="3">
    <source>
        <dbReference type="Proteomes" id="UP000266385"/>
    </source>
</evidence>
<protein>
    <recommendedName>
        <fullName evidence="4">Lipoprotein</fullName>
    </recommendedName>
</protein>
<feature type="signal peptide" evidence="1">
    <location>
        <begin position="1"/>
        <end position="20"/>
    </location>
</feature>
<dbReference type="Proteomes" id="UP000266385">
    <property type="component" value="Unassembled WGS sequence"/>
</dbReference>
<evidence type="ECO:0000313" key="2">
    <source>
        <dbReference type="EMBL" id="RIJ30228.1"/>
    </source>
</evidence>
<name>A0A399RFS8_9PROT</name>
<dbReference type="PROSITE" id="PS51257">
    <property type="entry name" value="PROKAR_LIPOPROTEIN"/>
    <property type="match status" value="1"/>
</dbReference>
<reference evidence="2 3" key="1">
    <citation type="submission" date="2018-08" db="EMBL/GenBank/DDBJ databases">
        <title>Henriciella mobilis sp. nov., isolated from seawater.</title>
        <authorList>
            <person name="Cheng H."/>
            <person name="Wu Y.-H."/>
            <person name="Xu X.-W."/>
            <person name="Guo L.-L."/>
        </authorList>
    </citation>
    <scope>NUCLEOTIDE SEQUENCE [LARGE SCALE GENOMIC DNA]</scope>
    <source>
        <strain evidence="2 3">JN25</strain>
    </source>
</reference>
<gene>
    <name evidence="2" type="ORF">D1223_06155</name>
</gene>
<comment type="caution">
    <text evidence="2">The sequence shown here is derived from an EMBL/GenBank/DDBJ whole genome shotgun (WGS) entry which is preliminary data.</text>
</comment>
<evidence type="ECO:0008006" key="4">
    <source>
        <dbReference type="Google" id="ProtNLM"/>
    </source>
</evidence>
<sequence>MGAFKTVIALAAGVFMAACATSIPGDQSVADYCASSDRAGEAVCRLNVEVDGNTTAIANTKLSLEEAQALAAAAKTSADEAGAAAAQAQASADAAMSRANQALNMSDLDCMTNTINQSAVGSCPTGYTVMGCSQTRYTHAAGGLSFLREVNNDQCRFNSKVLEMDVRCCRRADAGASQQSSMPDNS</sequence>
<keyword evidence="1" id="KW-0732">Signal</keyword>
<dbReference type="RefSeq" id="WP_119375548.1">
    <property type="nucleotide sequence ID" value="NZ_QWFX01000006.1"/>
</dbReference>
<organism evidence="2 3">
    <name type="scientific">Henriciella mobilis</name>
    <dbReference type="NCBI Taxonomy" id="2305467"/>
    <lineage>
        <taxon>Bacteria</taxon>
        <taxon>Pseudomonadati</taxon>
        <taxon>Pseudomonadota</taxon>
        <taxon>Alphaproteobacteria</taxon>
        <taxon>Hyphomonadales</taxon>
        <taxon>Hyphomonadaceae</taxon>
        <taxon>Henriciella</taxon>
    </lineage>
</organism>
<keyword evidence="3" id="KW-1185">Reference proteome</keyword>